<accession>V3ZKZ3</accession>
<dbReference type="HOGENOM" id="CLU_1760861_0_0_1"/>
<feature type="transmembrane region" description="Helical" evidence="1">
    <location>
        <begin position="91"/>
        <end position="124"/>
    </location>
</feature>
<dbReference type="OMA" id="QYANENP"/>
<organism evidence="2 3">
    <name type="scientific">Lottia gigantea</name>
    <name type="common">Giant owl limpet</name>
    <dbReference type="NCBI Taxonomy" id="225164"/>
    <lineage>
        <taxon>Eukaryota</taxon>
        <taxon>Metazoa</taxon>
        <taxon>Spiralia</taxon>
        <taxon>Lophotrochozoa</taxon>
        <taxon>Mollusca</taxon>
        <taxon>Gastropoda</taxon>
        <taxon>Patellogastropoda</taxon>
        <taxon>Lottioidea</taxon>
        <taxon>Lottiidae</taxon>
        <taxon>Lottia</taxon>
    </lineage>
</organism>
<dbReference type="Proteomes" id="UP000030746">
    <property type="component" value="Unassembled WGS sequence"/>
</dbReference>
<keyword evidence="1" id="KW-1133">Transmembrane helix</keyword>
<evidence type="ECO:0000313" key="3">
    <source>
        <dbReference type="Proteomes" id="UP000030746"/>
    </source>
</evidence>
<dbReference type="STRING" id="225164.V3ZKZ3"/>
<proteinExistence type="predicted"/>
<name>V3ZKZ3_LOTGI</name>
<dbReference type="RefSeq" id="XP_009064330.1">
    <property type="nucleotide sequence ID" value="XM_009066082.1"/>
</dbReference>
<dbReference type="AlphaFoldDB" id="V3ZKZ3"/>
<reference evidence="2 3" key="1">
    <citation type="journal article" date="2013" name="Nature">
        <title>Insights into bilaterian evolution from three spiralian genomes.</title>
        <authorList>
            <person name="Simakov O."/>
            <person name="Marletaz F."/>
            <person name="Cho S.J."/>
            <person name="Edsinger-Gonzales E."/>
            <person name="Havlak P."/>
            <person name="Hellsten U."/>
            <person name="Kuo D.H."/>
            <person name="Larsson T."/>
            <person name="Lv J."/>
            <person name="Arendt D."/>
            <person name="Savage R."/>
            <person name="Osoegawa K."/>
            <person name="de Jong P."/>
            <person name="Grimwood J."/>
            <person name="Chapman J.A."/>
            <person name="Shapiro H."/>
            <person name="Aerts A."/>
            <person name="Otillar R.P."/>
            <person name="Terry A.Y."/>
            <person name="Boore J.L."/>
            <person name="Grigoriev I.V."/>
            <person name="Lindberg D.R."/>
            <person name="Seaver E.C."/>
            <person name="Weisblat D.A."/>
            <person name="Putnam N.H."/>
            <person name="Rokhsar D.S."/>
        </authorList>
    </citation>
    <scope>NUCLEOTIDE SEQUENCE [LARGE SCALE GENOMIC DNA]</scope>
</reference>
<sequence length="148" mass="16196">MDKPSAGKAKMGSIYEDEDQISAVLHALSDYFEVKQKLNTIKEFTFSHPVVTVFSVVLLTLCSIPIICFVTFVCGSMFLGVTGFVLIEGTMLTLATLFLGGALLLVGLCAVGFSSVLVAGFFLYELSIQLMNDLSKRLKAKEKLQRKE</sequence>
<dbReference type="KEGG" id="lgi:LOTGIDRAFT_235994"/>
<evidence type="ECO:0008006" key="4">
    <source>
        <dbReference type="Google" id="ProtNLM"/>
    </source>
</evidence>
<keyword evidence="1" id="KW-0472">Membrane</keyword>
<evidence type="ECO:0000313" key="2">
    <source>
        <dbReference type="EMBL" id="ESO84942.1"/>
    </source>
</evidence>
<keyword evidence="3" id="KW-1185">Reference proteome</keyword>
<dbReference type="OrthoDB" id="6110929at2759"/>
<feature type="transmembrane region" description="Helical" evidence="1">
    <location>
        <begin position="50"/>
        <end position="79"/>
    </location>
</feature>
<evidence type="ECO:0000256" key="1">
    <source>
        <dbReference type="SAM" id="Phobius"/>
    </source>
</evidence>
<gene>
    <name evidence="2" type="ORF">LOTGIDRAFT_235994</name>
</gene>
<dbReference type="Pfam" id="PF16015">
    <property type="entry name" value="Promethin"/>
    <property type="match status" value="1"/>
</dbReference>
<dbReference type="EMBL" id="KB203357">
    <property type="protein sequence ID" value="ESO84942.1"/>
    <property type="molecule type" value="Genomic_DNA"/>
</dbReference>
<dbReference type="CTD" id="20250022"/>
<protein>
    <recommendedName>
        <fullName evidence="4">Promethin</fullName>
    </recommendedName>
</protein>
<keyword evidence="1" id="KW-0812">Transmembrane</keyword>
<dbReference type="GeneID" id="20250022"/>